<evidence type="ECO:0000256" key="9">
    <source>
        <dbReference type="ARBA" id="ARBA00023201"/>
    </source>
</evidence>
<dbReference type="Pfam" id="PF00474">
    <property type="entry name" value="SSF"/>
    <property type="match status" value="3"/>
</dbReference>
<dbReference type="PROSITE" id="PS00018">
    <property type="entry name" value="EF_HAND_1"/>
    <property type="match status" value="1"/>
</dbReference>
<keyword evidence="6" id="KW-0769">Symport</keyword>
<feature type="transmembrane region" description="Helical" evidence="11">
    <location>
        <begin position="223"/>
        <end position="239"/>
    </location>
</feature>
<comment type="similarity">
    <text evidence="2 10">Belongs to the sodium:solute symporter (SSF) (TC 2.A.21) family.</text>
</comment>
<evidence type="ECO:0000256" key="4">
    <source>
        <dbReference type="ARBA" id="ARBA00022475"/>
    </source>
</evidence>
<dbReference type="PROSITE" id="PS00457">
    <property type="entry name" value="NA_SOLUT_SYMP_2"/>
    <property type="match status" value="1"/>
</dbReference>
<proteinExistence type="inferred from homology"/>
<feature type="transmembrane region" description="Helical" evidence="11">
    <location>
        <begin position="190"/>
        <end position="211"/>
    </location>
</feature>
<feature type="transmembrane region" description="Helical" evidence="11">
    <location>
        <begin position="641"/>
        <end position="668"/>
    </location>
</feature>
<evidence type="ECO:0000256" key="5">
    <source>
        <dbReference type="ARBA" id="ARBA00022692"/>
    </source>
</evidence>
<gene>
    <name evidence="12" type="ORF">DHf2319_05955</name>
</gene>
<dbReference type="RefSeq" id="WP_243479836.1">
    <property type="nucleotide sequence ID" value="NZ_CP063982.1"/>
</dbReference>
<dbReference type="Proteomes" id="UP000831607">
    <property type="component" value="Chromosome"/>
</dbReference>
<dbReference type="InterPro" id="IPR001734">
    <property type="entry name" value="Na/solute_symporter"/>
</dbReference>
<evidence type="ECO:0000256" key="10">
    <source>
        <dbReference type="RuleBase" id="RU362091"/>
    </source>
</evidence>
<sequence length="686" mass="75140">MSEGAPLTGRAWQITLGKRYAYYALGFCLLIGALAALEVFGIAREWIGYIFLFSTVVMYAAIGIFCRTSDPVEYYVAGRRVPAVFNGMATAADWMSVASFLGVAGTLYLIGFNGLAFILGWTGGYVLLVLLIAPYLRRFGCYTIPDFLGARFGGHTTRLVAVVCTLACSFSYLVAQIYGVGLITTRLTGLSFELGVFIALGSMLVCSFLGGMRAVTWTQVGQYIILVIAYLLPVIWLSMNQTDRILPQLGAGQVLAQVAEREKQIEQDPAEAQLRQYWQSQSDLKQIHIDALPLSWQTEKDALRTKLLRARESDASMLEVRQLERELAKYPESEQAARERWAAERDEYRARAQAPEPFLSPFNGSQGASWSDAQNNFLALLVCLMLGTAGLPHILMRSLTTPSVSAARRSVFWSLFFILALYLMAPALAVLVKNEIYQQVVGMSFAELPEWISVWSALDRSLVDLRDINGDGIVQLAELHLASDMVVLAGPEIGGLPYVMSGLIAAGAMAAALSTADGLLLTLSNALSHDMSFRVMSPDMKSHRQVIMSKVYLLFVAFAAAWVATRTPGDIIFMVTAAFSFAAASFFPALVLGIFWWRTTSLGASWGMLTGLLVTGYYMASTQPWLRELVFGVSRAEPIELWWGIQPSAAGVFGAPAALLVMVLVSLITPKPGELAKAFVARMRRP</sequence>
<feature type="transmembrane region" description="Helical" evidence="11">
    <location>
        <begin position="604"/>
        <end position="621"/>
    </location>
</feature>
<dbReference type="InterPro" id="IPR019899">
    <property type="entry name" value="Na/solute_symporter_VC_2705"/>
</dbReference>
<dbReference type="InterPro" id="IPR018247">
    <property type="entry name" value="EF_Hand_1_Ca_BS"/>
</dbReference>
<feature type="transmembrane region" description="Helical" evidence="11">
    <location>
        <begin position="46"/>
        <end position="66"/>
    </location>
</feature>
<keyword evidence="9" id="KW-0406">Ion transport</keyword>
<reference evidence="12 13" key="1">
    <citation type="submission" date="2020-11" db="EMBL/GenBank/DDBJ databases">
        <title>Algicoccus daihaiensis sp.nov., isolated from Daihai Lake in Inner Mongolia.</title>
        <authorList>
            <person name="Kai J."/>
        </authorList>
    </citation>
    <scope>NUCLEOTIDE SEQUENCE [LARGE SCALE GENOMIC DNA]</scope>
    <source>
        <strain evidence="13">f23</strain>
    </source>
</reference>
<dbReference type="NCBIfam" id="TIGR03648">
    <property type="entry name" value="Na_symport_lg"/>
    <property type="match status" value="1"/>
</dbReference>
<dbReference type="PANTHER" id="PTHR48086:SF5">
    <property type="entry name" value="NA(+):SOLUTE SYMPORTER (SSF FAMILY)"/>
    <property type="match status" value="1"/>
</dbReference>
<keyword evidence="3" id="KW-0813">Transport</keyword>
<evidence type="ECO:0000256" key="1">
    <source>
        <dbReference type="ARBA" id="ARBA00004141"/>
    </source>
</evidence>
<evidence type="ECO:0000256" key="6">
    <source>
        <dbReference type="ARBA" id="ARBA00022847"/>
    </source>
</evidence>
<feature type="transmembrane region" description="Helical" evidence="11">
    <location>
        <begin position="20"/>
        <end position="40"/>
    </location>
</feature>
<dbReference type="CDD" id="cd11480">
    <property type="entry name" value="SLC5sbd_u4"/>
    <property type="match status" value="1"/>
</dbReference>
<keyword evidence="5 11" id="KW-0812">Transmembrane</keyword>
<keyword evidence="7 11" id="KW-1133">Transmembrane helix</keyword>
<comment type="subcellular location">
    <subcellularLocation>
        <location evidence="1">Membrane</location>
        <topology evidence="1">Multi-pass membrane protein</topology>
    </subcellularLocation>
</comment>
<evidence type="ECO:0000313" key="13">
    <source>
        <dbReference type="Proteomes" id="UP000831607"/>
    </source>
</evidence>
<keyword evidence="8 11" id="KW-0472">Membrane</keyword>
<feature type="transmembrane region" description="Helical" evidence="11">
    <location>
        <begin position="116"/>
        <end position="136"/>
    </location>
</feature>
<feature type="transmembrane region" description="Helical" evidence="11">
    <location>
        <begin position="87"/>
        <end position="110"/>
    </location>
</feature>
<keyword evidence="9" id="KW-0915">Sodium</keyword>
<keyword evidence="13" id="KW-1185">Reference proteome</keyword>
<keyword evidence="4" id="KW-1003">Cell membrane</keyword>
<dbReference type="EMBL" id="CP063982">
    <property type="protein sequence ID" value="UOD51373.1"/>
    <property type="molecule type" value="Genomic_DNA"/>
</dbReference>
<evidence type="ECO:0000256" key="3">
    <source>
        <dbReference type="ARBA" id="ARBA00022448"/>
    </source>
</evidence>
<feature type="transmembrane region" description="Helical" evidence="11">
    <location>
        <begin position="157"/>
        <end position="178"/>
    </location>
</feature>
<feature type="transmembrane region" description="Helical" evidence="11">
    <location>
        <begin position="377"/>
        <end position="399"/>
    </location>
</feature>
<organism evidence="12 13">
    <name type="scientific">Orrella daihaiensis</name>
    <dbReference type="NCBI Taxonomy" id="2782176"/>
    <lineage>
        <taxon>Bacteria</taxon>
        <taxon>Pseudomonadati</taxon>
        <taxon>Pseudomonadota</taxon>
        <taxon>Betaproteobacteria</taxon>
        <taxon>Burkholderiales</taxon>
        <taxon>Alcaligenaceae</taxon>
        <taxon>Orrella</taxon>
    </lineage>
</organism>
<evidence type="ECO:0000256" key="2">
    <source>
        <dbReference type="ARBA" id="ARBA00006434"/>
    </source>
</evidence>
<feature type="transmembrane region" description="Helical" evidence="11">
    <location>
        <begin position="571"/>
        <end position="597"/>
    </location>
</feature>
<keyword evidence="9" id="KW-0739">Sodium transport</keyword>
<evidence type="ECO:0000256" key="7">
    <source>
        <dbReference type="ARBA" id="ARBA00022989"/>
    </source>
</evidence>
<dbReference type="PROSITE" id="PS50283">
    <property type="entry name" value="NA_SOLUT_SYMP_3"/>
    <property type="match status" value="1"/>
</dbReference>
<evidence type="ECO:0000256" key="11">
    <source>
        <dbReference type="SAM" id="Phobius"/>
    </source>
</evidence>
<protein>
    <submittedName>
        <fullName evidence="12">Cation acetate symporter</fullName>
    </submittedName>
</protein>
<dbReference type="InterPro" id="IPR018212">
    <property type="entry name" value="Na/solute_symporter_CS"/>
</dbReference>
<feature type="transmembrane region" description="Helical" evidence="11">
    <location>
        <begin position="411"/>
        <end position="432"/>
    </location>
</feature>
<name>A0ABY4AM67_9BURK</name>
<evidence type="ECO:0000256" key="8">
    <source>
        <dbReference type="ARBA" id="ARBA00023136"/>
    </source>
</evidence>
<feature type="transmembrane region" description="Helical" evidence="11">
    <location>
        <begin position="547"/>
        <end position="565"/>
    </location>
</feature>
<dbReference type="Gene3D" id="1.20.1730.10">
    <property type="entry name" value="Sodium/glucose cotransporter"/>
    <property type="match status" value="2"/>
</dbReference>
<accession>A0ABY4AM67</accession>
<dbReference type="InterPro" id="IPR038377">
    <property type="entry name" value="Na/Glc_symporter_sf"/>
</dbReference>
<evidence type="ECO:0000313" key="12">
    <source>
        <dbReference type="EMBL" id="UOD51373.1"/>
    </source>
</evidence>
<dbReference type="InterPro" id="IPR050277">
    <property type="entry name" value="Sodium:Solute_Symporter"/>
</dbReference>
<dbReference type="PANTHER" id="PTHR48086">
    <property type="entry name" value="SODIUM/PROLINE SYMPORTER-RELATED"/>
    <property type="match status" value="1"/>
</dbReference>